<feature type="transmembrane region" description="Helical" evidence="2">
    <location>
        <begin position="99"/>
        <end position="132"/>
    </location>
</feature>
<keyword evidence="2" id="KW-0472">Membrane</keyword>
<keyword evidence="2" id="KW-1133">Transmembrane helix</keyword>
<dbReference type="Proteomes" id="UP000298061">
    <property type="component" value="Unassembled WGS sequence"/>
</dbReference>
<evidence type="ECO:0000256" key="1">
    <source>
        <dbReference type="SAM" id="MobiDB-lite"/>
    </source>
</evidence>
<protein>
    <submittedName>
        <fullName evidence="3">Uncharacterized protein</fullName>
    </submittedName>
</protein>
<sequence length="184" mass="19155">MGPDAGLLPFPAVQAWVIVAVLIFITLVLIRATALIPVLIPLIVFKFNMDISVNVPSSHGLGGVAAFTPVVLILVRSVLIRVAAFALDILDFVSWSLVFKILVVLVFIVALMLVVLVLVLVLVLAVLTLVLVIPIPAAPSILNNSPTAATKPHNPPAKAPRAAAAPAARPPAATAAIAQRDRGA</sequence>
<evidence type="ECO:0000256" key="2">
    <source>
        <dbReference type="SAM" id="Phobius"/>
    </source>
</evidence>
<accession>A0A4Y9ZI20</accession>
<feature type="transmembrane region" description="Helical" evidence="2">
    <location>
        <begin position="15"/>
        <end position="44"/>
    </location>
</feature>
<evidence type="ECO:0000313" key="3">
    <source>
        <dbReference type="EMBL" id="TFY73840.1"/>
    </source>
</evidence>
<dbReference type="AlphaFoldDB" id="A0A4Y9ZI20"/>
<proteinExistence type="predicted"/>
<keyword evidence="2" id="KW-0812">Transmembrane</keyword>
<gene>
    <name evidence="3" type="ORF">EWM64_g10172</name>
</gene>
<feature type="transmembrane region" description="Helical" evidence="2">
    <location>
        <begin position="64"/>
        <end position="87"/>
    </location>
</feature>
<keyword evidence="4" id="KW-1185">Reference proteome</keyword>
<dbReference type="EMBL" id="SFCI01002494">
    <property type="protein sequence ID" value="TFY73840.1"/>
    <property type="molecule type" value="Genomic_DNA"/>
</dbReference>
<name>A0A4Y9ZI20_9AGAM</name>
<organism evidence="3 4">
    <name type="scientific">Hericium alpestre</name>
    <dbReference type="NCBI Taxonomy" id="135208"/>
    <lineage>
        <taxon>Eukaryota</taxon>
        <taxon>Fungi</taxon>
        <taxon>Dikarya</taxon>
        <taxon>Basidiomycota</taxon>
        <taxon>Agaricomycotina</taxon>
        <taxon>Agaricomycetes</taxon>
        <taxon>Russulales</taxon>
        <taxon>Hericiaceae</taxon>
        <taxon>Hericium</taxon>
    </lineage>
</organism>
<feature type="non-terminal residue" evidence="3">
    <location>
        <position position="184"/>
    </location>
</feature>
<evidence type="ECO:0000313" key="4">
    <source>
        <dbReference type="Proteomes" id="UP000298061"/>
    </source>
</evidence>
<feature type="compositionally biased region" description="Low complexity" evidence="1">
    <location>
        <begin position="159"/>
        <end position="178"/>
    </location>
</feature>
<comment type="caution">
    <text evidence="3">The sequence shown here is derived from an EMBL/GenBank/DDBJ whole genome shotgun (WGS) entry which is preliminary data.</text>
</comment>
<feature type="region of interest" description="Disordered" evidence="1">
    <location>
        <begin position="146"/>
        <end position="184"/>
    </location>
</feature>
<reference evidence="3 4" key="1">
    <citation type="submission" date="2019-02" db="EMBL/GenBank/DDBJ databases">
        <title>Genome sequencing of the rare red list fungi Hericium alpestre (H. flagellum).</title>
        <authorList>
            <person name="Buettner E."/>
            <person name="Kellner H."/>
        </authorList>
    </citation>
    <scope>NUCLEOTIDE SEQUENCE [LARGE SCALE GENOMIC DNA]</scope>
    <source>
        <strain evidence="3 4">DSM 108284</strain>
    </source>
</reference>